<dbReference type="EMBL" id="MH252123">
    <property type="protein sequence ID" value="AWY08270.1"/>
    <property type="molecule type" value="Genomic_DNA"/>
</dbReference>
<dbReference type="KEGG" id="vg:54994111"/>
<name>A0A2Z4QDB7_9CAUD</name>
<evidence type="ECO:0000313" key="2">
    <source>
        <dbReference type="Proteomes" id="UP000250540"/>
    </source>
</evidence>
<dbReference type="Proteomes" id="UP000250540">
    <property type="component" value="Segment"/>
</dbReference>
<reference evidence="1 2" key="1">
    <citation type="submission" date="2018-04" db="EMBL/GenBank/DDBJ databases">
        <title>Bacteriophage ZCKP1: a potential treatment for Klebsiella pneumoniae isolated from Egyptian diabetic foot patients.</title>
        <authorList>
            <person name="Taha O.A."/>
            <person name="Connerton P.L."/>
            <person name="Connerton I.F."/>
            <person name="El-Shibiny A."/>
        </authorList>
    </citation>
    <scope>NUCLEOTIDE SEQUENCE [LARGE SCALE GENOMIC DNA]</scope>
</reference>
<dbReference type="GeneID" id="54994111"/>
<protein>
    <submittedName>
        <fullName evidence="1">Uncharacterized protein</fullName>
    </submittedName>
</protein>
<organism evidence="1 2">
    <name type="scientific">Klebsiella phage ZCKP1</name>
    <dbReference type="NCBI Taxonomy" id="2201417"/>
    <lineage>
        <taxon>Viruses</taxon>
        <taxon>Duplodnaviria</taxon>
        <taxon>Heunggongvirae</taxon>
        <taxon>Uroviricota</taxon>
        <taxon>Caudoviricetes</taxon>
        <taxon>Stephanstirmvirinae</taxon>
        <taxon>Phapecoctavirus</taxon>
        <taxon>Phapecoctavirus ZCKP1</taxon>
        <taxon>Klebsiella virus ZCKP1</taxon>
    </lineage>
</organism>
<dbReference type="RefSeq" id="YP_009803548.1">
    <property type="nucleotide sequence ID" value="NC_047994.1"/>
</dbReference>
<sequence length="106" mass="12514">MSEELLTFYRTYLAWLEAGAPEGEPFTRCTGLCSNLYDFYDMGESERYEPVLDEMHEQFYHKDLVMVLPFNSNFGKYTLEAEKSRCHLNVDRVNWVKERVAEEIIG</sequence>
<proteinExistence type="predicted"/>
<evidence type="ECO:0000313" key="1">
    <source>
        <dbReference type="EMBL" id="AWY08270.1"/>
    </source>
</evidence>
<accession>A0A2Z4QDB7</accession>
<keyword evidence="2" id="KW-1185">Reference proteome</keyword>